<reference evidence="1" key="1">
    <citation type="submission" date="2022-11" db="EMBL/GenBank/DDBJ databases">
        <authorList>
            <person name="Petersen C."/>
        </authorList>
    </citation>
    <scope>NUCLEOTIDE SEQUENCE</scope>
    <source>
        <strain evidence="1">IBT 34128</strain>
    </source>
</reference>
<dbReference type="RefSeq" id="XP_056516314.1">
    <property type="nucleotide sequence ID" value="XM_056651464.1"/>
</dbReference>
<dbReference type="AlphaFoldDB" id="A0A9W9GAR9"/>
<evidence type="ECO:0000313" key="2">
    <source>
        <dbReference type="Proteomes" id="UP001141434"/>
    </source>
</evidence>
<sequence>MAPKKDEPLPRTWSDWAKAAKNLGVYRASVHTRENFQSGTNVTREEHLLLRALWTLSEDDAIPEEELGLGPYFEDASRWLDDFVPFAEYLKGIENSSMPGVDNMGIFETAYSQQFQVRKFLHEKKDKDKKGLDGINEEIVNASLISFLTAICLKNPNVQAYWTPHRATLTATFKKAKLAKQTSLNCQIDGFLAANKTAQTQVILEAKADNREIHEPNVTMQETYEIVAALLTDAPKGLPMNRVILISQDGEELYLSNATYTDEYKSYMMGTKRGMIKKTEFLRIQRYGPWRIKHWKEVEKFAKLVLAIALRASAEQP</sequence>
<evidence type="ECO:0000313" key="1">
    <source>
        <dbReference type="EMBL" id="KAJ5115122.1"/>
    </source>
</evidence>
<proteinExistence type="predicted"/>
<dbReference type="EMBL" id="JAPMSZ010000001">
    <property type="protein sequence ID" value="KAJ5115122.1"/>
    <property type="molecule type" value="Genomic_DNA"/>
</dbReference>
<accession>A0A9W9GAR9</accession>
<protein>
    <submittedName>
        <fullName evidence="1">Uncharacterized protein</fullName>
    </submittedName>
</protein>
<reference evidence="1" key="2">
    <citation type="journal article" date="2023" name="IMA Fungus">
        <title>Comparative genomic study of the Penicillium genus elucidates a diverse pangenome and 15 lateral gene transfer events.</title>
        <authorList>
            <person name="Petersen C."/>
            <person name="Sorensen T."/>
            <person name="Nielsen M.R."/>
            <person name="Sondergaard T.E."/>
            <person name="Sorensen J.L."/>
            <person name="Fitzpatrick D.A."/>
            <person name="Frisvad J.C."/>
            <person name="Nielsen K.L."/>
        </authorList>
    </citation>
    <scope>NUCLEOTIDE SEQUENCE</scope>
    <source>
        <strain evidence="1">IBT 34128</strain>
    </source>
</reference>
<dbReference type="GeneID" id="81390632"/>
<organism evidence="1 2">
    <name type="scientific">Penicillium alfredii</name>
    <dbReference type="NCBI Taxonomy" id="1506179"/>
    <lineage>
        <taxon>Eukaryota</taxon>
        <taxon>Fungi</taxon>
        <taxon>Dikarya</taxon>
        <taxon>Ascomycota</taxon>
        <taxon>Pezizomycotina</taxon>
        <taxon>Eurotiomycetes</taxon>
        <taxon>Eurotiomycetidae</taxon>
        <taxon>Eurotiales</taxon>
        <taxon>Aspergillaceae</taxon>
        <taxon>Penicillium</taxon>
    </lineage>
</organism>
<dbReference type="Proteomes" id="UP001141434">
    <property type="component" value="Unassembled WGS sequence"/>
</dbReference>
<dbReference type="OrthoDB" id="4364700at2759"/>
<keyword evidence="2" id="KW-1185">Reference proteome</keyword>
<comment type="caution">
    <text evidence="1">The sequence shown here is derived from an EMBL/GenBank/DDBJ whole genome shotgun (WGS) entry which is preliminary data.</text>
</comment>
<gene>
    <name evidence="1" type="ORF">NUU61_000881</name>
</gene>
<name>A0A9W9GAR9_9EURO</name>